<feature type="region of interest" description="Disordered" evidence="1">
    <location>
        <begin position="1"/>
        <end position="102"/>
    </location>
</feature>
<keyword evidence="6" id="KW-1185">Reference proteome</keyword>
<name>A0ABU7PDS1_9ACTN</name>
<reference evidence="5 6" key="1">
    <citation type="submission" date="2023-12" db="EMBL/GenBank/DDBJ databases">
        <title>Streptomyces sp. V4-01.</title>
        <authorList>
            <person name="Somphong A."/>
            <person name="Phongsopitanun W."/>
        </authorList>
    </citation>
    <scope>NUCLEOTIDE SEQUENCE [LARGE SCALE GENOMIC DNA]</scope>
    <source>
        <strain evidence="5 6">V4-01</strain>
    </source>
</reference>
<organism evidence="5 6">
    <name type="scientific">Actinacidiphila polyblastidii</name>
    <dbReference type="NCBI Taxonomy" id="3110430"/>
    <lineage>
        <taxon>Bacteria</taxon>
        <taxon>Bacillati</taxon>
        <taxon>Actinomycetota</taxon>
        <taxon>Actinomycetes</taxon>
        <taxon>Kitasatosporales</taxon>
        <taxon>Streptomycetaceae</taxon>
        <taxon>Actinacidiphila</taxon>
    </lineage>
</organism>
<evidence type="ECO:0000259" key="4">
    <source>
        <dbReference type="Pfam" id="PF13845"/>
    </source>
</evidence>
<feature type="transmembrane region" description="Helical" evidence="2">
    <location>
        <begin position="172"/>
        <end position="200"/>
    </location>
</feature>
<evidence type="ECO:0000259" key="3">
    <source>
        <dbReference type="Pfam" id="PF13828"/>
    </source>
</evidence>
<keyword evidence="2" id="KW-0472">Membrane</keyword>
<proteinExistence type="predicted"/>
<keyword evidence="2" id="KW-1133">Transmembrane helix</keyword>
<evidence type="ECO:0000313" key="6">
    <source>
        <dbReference type="Proteomes" id="UP001344658"/>
    </source>
</evidence>
<feature type="compositionally biased region" description="Gly residues" evidence="1">
    <location>
        <begin position="86"/>
        <end position="95"/>
    </location>
</feature>
<dbReference type="InterPro" id="IPR025241">
    <property type="entry name" value="DUF4190"/>
</dbReference>
<keyword evidence="2" id="KW-0812">Transmembrane</keyword>
<feature type="compositionally biased region" description="Pro residues" evidence="1">
    <location>
        <begin position="47"/>
        <end position="70"/>
    </location>
</feature>
<feature type="domain" description="Septum formation-related" evidence="4">
    <location>
        <begin position="231"/>
        <end position="315"/>
    </location>
</feature>
<dbReference type="EMBL" id="JAZEWV010000011">
    <property type="protein sequence ID" value="MEE4543454.1"/>
    <property type="molecule type" value="Genomic_DNA"/>
</dbReference>
<dbReference type="Pfam" id="PF13828">
    <property type="entry name" value="DUF4190"/>
    <property type="match status" value="1"/>
</dbReference>
<feature type="region of interest" description="Disordered" evidence="1">
    <location>
        <begin position="323"/>
        <end position="342"/>
    </location>
</feature>
<dbReference type="InterPro" id="IPR026004">
    <property type="entry name" value="Septum_form"/>
</dbReference>
<feature type="compositionally biased region" description="Low complexity" evidence="1">
    <location>
        <begin position="74"/>
        <end position="85"/>
    </location>
</feature>
<dbReference type="RefSeq" id="WP_330795895.1">
    <property type="nucleotide sequence ID" value="NZ_JAZEWV010000011.1"/>
</dbReference>
<dbReference type="Pfam" id="PF13845">
    <property type="entry name" value="Septum_form"/>
    <property type="match status" value="1"/>
</dbReference>
<evidence type="ECO:0000256" key="1">
    <source>
        <dbReference type="SAM" id="MobiDB-lite"/>
    </source>
</evidence>
<feature type="domain" description="DUF4190" evidence="3">
    <location>
        <begin position="134"/>
        <end position="191"/>
    </location>
</feature>
<feature type="compositionally biased region" description="Pro residues" evidence="1">
    <location>
        <begin position="1"/>
        <end position="22"/>
    </location>
</feature>
<evidence type="ECO:0000313" key="5">
    <source>
        <dbReference type="EMBL" id="MEE4543454.1"/>
    </source>
</evidence>
<feature type="transmembrane region" description="Helical" evidence="2">
    <location>
        <begin position="134"/>
        <end position="160"/>
    </location>
</feature>
<protein>
    <submittedName>
        <fullName evidence="5">DUF4190 domain-containing protein</fullName>
    </submittedName>
</protein>
<evidence type="ECO:0000256" key="2">
    <source>
        <dbReference type="SAM" id="Phobius"/>
    </source>
</evidence>
<sequence>MDIPPPPPPPPSADDAPPPGPAPADAQPTMPAVPAPRAEPPAEPRDPFAPPPPGGAAGPPPVPMPPPQPGGPYGALPAYPQSPYGTGTGTGSGPYGGPPPGGPYPYGGPAGYGYPPPPPGWYGGYQQNLGTNGLAIASLVVSIAAFCLPVVAAVLGIFGLRQIRRTGQGGRGLAIAGIVINSVATVLVAVFVVLGLVGALDEGNTDVQDIRVGQCFNTVGSSLSDYGGDGRRSTSVDVVSCGDEHDAEAYAVFTLDESLGDTYPGVDRISEISNDKCADYADDYLGDQTLGDDMDIYFYMPPKSGWNRGDRAVTCFFGSSGGKVSGSVKSGAGTDSDPGMGV</sequence>
<accession>A0ABU7PDS1</accession>
<gene>
    <name evidence="5" type="ORF">V2S66_15915</name>
</gene>
<comment type="caution">
    <text evidence="5">The sequence shown here is derived from an EMBL/GenBank/DDBJ whole genome shotgun (WGS) entry which is preliminary data.</text>
</comment>
<dbReference type="Proteomes" id="UP001344658">
    <property type="component" value="Unassembled WGS sequence"/>
</dbReference>